<gene>
    <name evidence="2" type="ORF">KV110_38475</name>
</gene>
<proteinExistence type="predicted"/>
<dbReference type="RefSeq" id="WP_218472014.1">
    <property type="nucleotide sequence ID" value="NZ_BAABJN010000012.1"/>
</dbReference>
<name>A0ABX8RQH6_NOCIO</name>
<feature type="region of interest" description="Disordered" evidence="1">
    <location>
        <begin position="1"/>
        <end position="48"/>
    </location>
</feature>
<sequence length="48" mass="5128">MTTEPGTNPTDADETDRDDVDQPDATADAPAKTEDQAAQMDYEGDTPN</sequence>
<feature type="compositionally biased region" description="Acidic residues" evidence="1">
    <location>
        <begin position="11"/>
        <end position="22"/>
    </location>
</feature>
<evidence type="ECO:0000256" key="1">
    <source>
        <dbReference type="SAM" id="MobiDB-lite"/>
    </source>
</evidence>
<dbReference type="EMBL" id="CP078145">
    <property type="protein sequence ID" value="QXN91157.1"/>
    <property type="molecule type" value="Genomic_DNA"/>
</dbReference>
<protein>
    <submittedName>
        <fullName evidence="2">Uncharacterized protein</fullName>
    </submittedName>
</protein>
<dbReference type="Proteomes" id="UP000694257">
    <property type="component" value="Chromosome"/>
</dbReference>
<feature type="compositionally biased region" description="Polar residues" evidence="1">
    <location>
        <begin position="1"/>
        <end position="10"/>
    </location>
</feature>
<reference evidence="2 3" key="1">
    <citation type="submission" date="2021-07" db="EMBL/GenBank/DDBJ databases">
        <title>Whole Genome Sequence of Nocardia Iowensis.</title>
        <authorList>
            <person name="Lamm A."/>
            <person name="Collins-Fairclough A.M."/>
            <person name="Bunk B."/>
            <person name="Sproer C."/>
        </authorList>
    </citation>
    <scope>NUCLEOTIDE SEQUENCE [LARGE SCALE GENOMIC DNA]</scope>
    <source>
        <strain evidence="2 3">NRRL 5646</strain>
    </source>
</reference>
<evidence type="ECO:0000313" key="2">
    <source>
        <dbReference type="EMBL" id="QXN91157.1"/>
    </source>
</evidence>
<accession>A0ABX8RQH6</accession>
<organism evidence="2 3">
    <name type="scientific">Nocardia iowensis</name>
    <dbReference type="NCBI Taxonomy" id="204891"/>
    <lineage>
        <taxon>Bacteria</taxon>
        <taxon>Bacillati</taxon>
        <taxon>Actinomycetota</taxon>
        <taxon>Actinomycetes</taxon>
        <taxon>Mycobacteriales</taxon>
        <taxon>Nocardiaceae</taxon>
        <taxon>Nocardia</taxon>
    </lineage>
</organism>
<keyword evidence="3" id="KW-1185">Reference proteome</keyword>
<evidence type="ECO:0000313" key="3">
    <source>
        <dbReference type="Proteomes" id="UP000694257"/>
    </source>
</evidence>